<evidence type="ECO:0000256" key="2">
    <source>
        <dbReference type="ARBA" id="ARBA00022859"/>
    </source>
</evidence>
<dbReference type="PANTHER" id="PTHR24255">
    <property type="entry name" value="COMPLEMENT COMPONENT 1, S SUBCOMPONENT-RELATED"/>
    <property type="match status" value="1"/>
</dbReference>
<keyword evidence="3" id="KW-1015">Disulfide bond</keyword>
<organism evidence="6 7">
    <name type="scientific">Cyprinodon variegatus</name>
    <name type="common">Sheepshead minnow</name>
    <dbReference type="NCBI Taxonomy" id="28743"/>
    <lineage>
        <taxon>Eukaryota</taxon>
        <taxon>Metazoa</taxon>
        <taxon>Chordata</taxon>
        <taxon>Craniata</taxon>
        <taxon>Vertebrata</taxon>
        <taxon>Euteleostomi</taxon>
        <taxon>Actinopterygii</taxon>
        <taxon>Neopterygii</taxon>
        <taxon>Teleostei</taxon>
        <taxon>Neoteleostei</taxon>
        <taxon>Acanthomorphata</taxon>
        <taxon>Ovalentaria</taxon>
        <taxon>Atherinomorphae</taxon>
        <taxon>Cyprinodontiformes</taxon>
        <taxon>Cyprinodontidae</taxon>
        <taxon>Cyprinodon</taxon>
    </lineage>
</organism>
<dbReference type="Gene3D" id="2.60.120.290">
    <property type="entry name" value="Spermadhesin, CUB domain"/>
    <property type="match status" value="1"/>
</dbReference>
<dbReference type="SMART" id="SM00042">
    <property type="entry name" value="CUB"/>
    <property type="match status" value="1"/>
</dbReference>
<keyword evidence="1" id="KW-0399">Innate immunity</keyword>
<dbReference type="InterPro" id="IPR000859">
    <property type="entry name" value="CUB_dom"/>
</dbReference>
<keyword evidence="7" id="KW-1185">Reference proteome</keyword>
<dbReference type="CDD" id="cd00041">
    <property type="entry name" value="CUB"/>
    <property type="match status" value="1"/>
</dbReference>
<reference evidence="6" key="1">
    <citation type="submission" date="2025-08" db="UniProtKB">
        <authorList>
            <consortium name="Ensembl"/>
        </authorList>
    </citation>
    <scope>IDENTIFICATION</scope>
</reference>
<evidence type="ECO:0000256" key="3">
    <source>
        <dbReference type="ARBA" id="ARBA00023157"/>
    </source>
</evidence>
<name>A0A3Q2D0C5_CYPVA</name>
<dbReference type="Ensembl" id="ENSCVAT00000030024.1">
    <property type="protein sequence ID" value="ENSCVAP00000011667.1"/>
    <property type="gene ID" value="ENSCVAG00000014023.1"/>
</dbReference>
<feature type="domain" description="CUB" evidence="5">
    <location>
        <begin position="14"/>
        <end position="133"/>
    </location>
</feature>
<dbReference type="Proteomes" id="UP000265020">
    <property type="component" value="Unassembled WGS sequence"/>
</dbReference>
<dbReference type="SUPFAM" id="SSF49854">
    <property type="entry name" value="Spermadhesin, CUB domain"/>
    <property type="match status" value="1"/>
</dbReference>
<evidence type="ECO:0000256" key="1">
    <source>
        <dbReference type="ARBA" id="ARBA00022588"/>
    </source>
</evidence>
<evidence type="ECO:0000259" key="5">
    <source>
        <dbReference type="PROSITE" id="PS01180"/>
    </source>
</evidence>
<dbReference type="Pfam" id="PF00431">
    <property type="entry name" value="CUB"/>
    <property type="match status" value="1"/>
</dbReference>
<comment type="caution">
    <text evidence="4">Lacks conserved residue(s) required for the propagation of feature annotation.</text>
</comment>
<dbReference type="GO" id="GO:0045087">
    <property type="term" value="P:innate immune response"/>
    <property type="evidence" value="ECO:0007669"/>
    <property type="project" value="UniProtKB-KW"/>
</dbReference>
<reference evidence="6" key="2">
    <citation type="submission" date="2025-09" db="UniProtKB">
        <authorList>
            <consortium name="Ensembl"/>
        </authorList>
    </citation>
    <scope>IDENTIFICATION</scope>
</reference>
<keyword evidence="2" id="KW-0391">Immunity</keyword>
<sequence length="159" mass="18181">LWLVLIPPALSLTLTQLLSEMYGIIMSPGFPEPYPRDTERNWNISVPAGFRISLFFTHFDLEPSYLCEYDYVKVSKKHLLLGQGLSESPSELLQQIQGSRVITSHRNSLSIRFSSDFSNEECGRVQRAQRRGAALRSLLPQLHWGILLFLSLWIPAAHR</sequence>
<evidence type="ECO:0000313" key="7">
    <source>
        <dbReference type="Proteomes" id="UP000265020"/>
    </source>
</evidence>
<dbReference type="AlphaFoldDB" id="A0A3Q2D0C5"/>
<accession>A0A3Q2D0C5</accession>
<dbReference type="GeneTree" id="ENSGT00950000183084"/>
<evidence type="ECO:0000256" key="4">
    <source>
        <dbReference type="PROSITE-ProRule" id="PRU00059"/>
    </source>
</evidence>
<proteinExistence type="predicted"/>
<dbReference type="GO" id="GO:0005615">
    <property type="term" value="C:extracellular space"/>
    <property type="evidence" value="ECO:0007669"/>
    <property type="project" value="TreeGrafter"/>
</dbReference>
<evidence type="ECO:0000313" key="6">
    <source>
        <dbReference type="Ensembl" id="ENSCVAP00000011667.1"/>
    </source>
</evidence>
<protein>
    <submittedName>
        <fullName evidence="6">Mannan-binding lectin serine protease 1-like</fullName>
    </submittedName>
</protein>
<dbReference type="PROSITE" id="PS01180">
    <property type="entry name" value="CUB"/>
    <property type="match status" value="1"/>
</dbReference>
<dbReference type="FunFam" id="2.60.120.290:FF:000012">
    <property type="entry name" value="mannan-binding lectin serine protease 1 isoform X1"/>
    <property type="match status" value="1"/>
</dbReference>
<dbReference type="PANTHER" id="PTHR24255:SF13">
    <property type="entry name" value="MANNAN-BINDING LECTIN SERINE PROTEASE 1"/>
    <property type="match status" value="1"/>
</dbReference>
<dbReference type="InterPro" id="IPR035914">
    <property type="entry name" value="Sperma_CUB_dom_sf"/>
</dbReference>
<dbReference type="GO" id="GO:0004252">
    <property type="term" value="F:serine-type endopeptidase activity"/>
    <property type="evidence" value="ECO:0007669"/>
    <property type="project" value="TreeGrafter"/>
</dbReference>